<dbReference type="InterPro" id="IPR050197">
    <property type="entry name" value="Aldolase_class_II_sugar_metab"/>
</dbReference>
<dbReference type="RefSeq" id="WP_022938492.1">
    <property type="nucleotide sequence ID" value="NZ_BAABZA010000005.1"/>
</dbReference>
<sequence>MNNLEAAKQEVLKGCRLTIEKAFTVGTAGNISARVAGEELFVITPTTMDYAILTAEDLVVIDMEGKVVDGKYAPSIEHNLHRLIYLKRPDVNAVVHVHSTYATAYASIEGITVMPSIDIESINYLGGDVDRCPFAAPGSDELAAYTSDYLGKKAAVLMQNHGSTCVGKDMGTAITACEIVEKTCYSLFLINTMGKPIPFDAAFKEKAWNKYSNKFGVK</sequence>
<keyword evidence="2" id="KW-0456">Lyase</keyword>
<dbReference type="Pfam" id="PF00596">
    <property type="entry name" value="Aldolase_II"/>
    <property type="match status" value="1"/>
</dbReference>
<keyword evidence="1" id="KW-0479">Metal-binding</keyword>
<dbReference type="GO" id="GO:0005829">
    <property type="term" value="C:cytosol"/>
    <property type="evidence" value="ECO:0007669"/>
    <property type="project" value="TreeGrafter"/>
</dbReference>
<evidence type="ECO:0000259" key="3">
    <source>
        <dbReference type="SMART" id="SM01007"/>
    </source>
</evidence>
<dbReference type="EMBL" id="QJKH01000020">
    <property type="protein sequence ID" value="PXX75134.1"/>
    <property type="molecule type" value="Genomic_DNA"/>
</dbReference>
<feature type="domain" description="Class II aldolase/adducin N-terminal" evidence="3">
    <location>
        <begin position="9"/>
        <end position="188"/>
    </location>
</feature>
<reference evidence="5 6" key="1">
    <citation type="submission" date="2018-05" db="EMBL/GenBank/DDBJ databases">
        <title>Genomic Encyclopedia of Type Strains, Phase IV (KMG-IV): sequencing the most valuable type-strain genomes for metagenomic binning, comparative biology and taxonomic classification.</title>
        <authorList>
            <person name="Goeker M."/>
        </authorList>
    </citation>
    <scope>NUCLEOTIDE SEQUENCE [LARGE SCALE GENOMIC DNA]</scope>
    <source>
        <strain evidence="5 6">JC118</strain>
    </source>
</reference>
<name>A0A318KED5_9FIRM</name>
<proteinExistence type="predicted"/>
<dbReference type="SMART" id="SM01007">
    <property type="entry name" value="Aldolase_II"/>
    <property type="match status" value="1"/>
</dbReference>
<evidence type="ECO:0000256" key="2">
    <source>
        <dbReference type="ARBA" id="ARBA00023239"/>
    </source>
</evidence>
<dbReference type="EMBL" id="JALDAW010000014">
    <property type="protein sequence ID" value="MDY5168486.1"/>
    <property type="molecule type" value="Genomic_DNA"/>
</dbReference>
<dbReference type="GO" id="GO:0046872">
    <property type="term" value="F:metal ion binding"/>
    <property type="evidence" value="ECO:0007669"/>
    <property type="project" value="UniProtKB-KW"/>
</dbReference>
<dbReference type="PANTHER" id="PTHR22789:SF0">
    <property type="entry name" value="3-OXO-TETRONATE 4-PHOSPHATE DECARBOXYLASE-RELATED"/>
    <property type="match status" value="1"/>
</dbReference>
<accession>A0A318KED5</accession>
<organism evidence="5 6">
    <name type="scientific">Dielma fastidiosa</name>
    <dbReference type="NCBI Taxonomy" id="1034346"/>
    <lineage>
        <taxon>Bacteria</taxon>
        <taxon>Bacillati</taxon>
        <taxon>Bacillota</taxon>
        <taxon>Erysipelotrichia</taxon>
        <taxon>Erysipelotrichales</taxon>
        <taxon>Erysipelotrichaceae</taxon>
        <taxon>Dielma</taxon>
    </lineage>
</organism>
<protein>
    <submittedName>
        <fullName evidence="4">Class II aldolase/adducin family protein</fullName>
    </submittedName>
    <submittedName>
        <fullName evidence="5">L-fuculose-phosphate aldolase</fullName>
    </submittedName>
</protein>
<gene>
    <name evidence="5" type="ORF">DES51_12037</name>
    <name evidence="4" type="ORF">MQE39_10205</name>
</gene>
<dbReference type="GO" id="GO:0016832">
    <property type="term" value="F:aldehyde-lyase activity"/>
    <property type="evidence" value="ECO:0007669"/>
    <property type="project" value="TreeGrafter"/>
</dbReference>
<dbReference type="AlphaFoldDB" id="A0A318KED5"/>
<dbReference type="SUPFAM" id="SSF53639">
    <property type="entry name" value="AraD/HMP-PK domain-like"/>
    <property type="match status" value="1"/>
</dbReference>
<evidence type="ECO:0000313" key="5">
    <source>
        <dbReference type="EMBL" id="PXX75134.1"/>
    </source>
</evidence>
<dbReference type="STRING" id="1034346.GCA_000313565_02189"/>
<keyword evidence="6" id="KW-1185">Reference proteome</keyword>
<evidence type="ECO:0000313" key="4">
    <source>
        <dbReference type="EMBL" id="MDY5168486.1"/>
    </source>
</evidence>
<dbReference type="Gene3D" id="3.40.225.10">
    <property type="entry name" value="Class II aldolase/adducin N-terminal domain"/>
    <property type="match status" value="1"/>
</dbReference>
<dbReference type="Proteomes" id="UP000247612">
    <property type="component" value="Unassembled WGS sequence"/>
</dbReference>
<evidence type="ECO:0000256" key="1">
    <source>
        <dbReference type="ARBA" id="ARBA00022723"/>
    </source>
</evidence>
<dbReference type="GO" id="GO:0019323">
    <property type="term" value="P:pentose catabolic process"/>
    <property type="evidence" value="ECO:0007669"/>
    <property type="project" value="TreeGrafter"/>
</dbReference>
<dbReference type="PANTHER" id="PTHR22789">
    <property type="entry name" value="FUCULOSE PHOSPHATE ALDOLASE"/>
    <property type="match status" value="1"/>
</dbReference>
<evidence type="ECO:0000313" key="6">
    <source>
        <dbReference type="Proteomes" id="UP000247612"/>
    </source>
</evidence>
<dbReference type="Proteomes" id="UP001276902">
    <property type="component" value="Unassembled WGS sequence"/>
</dbReference>
<comment type="caution">
    <text evidence="5">The sequence shown here is derived from an EMBL/GenBank/DDBJ whole genome shotgun (WGS) entry which is preliminary data.</text>
</comment>
<dbReference type="InterPro" id="IPR036409">
    <property type="entry name" value="Aldolase_II/adducin_N_sf"/>
</dbReference>
<reference evidence="4" key="2">
    <citation type="submission" date="2022-03" db="EMBL/GenBank/DDBJ databases">
        <title>First case of bacteraemia caused by Dielma fastidiosa in a patient hospitalised with diverticulitis.</title>
        <authorList>
            <person name="Forman-Ankjaer B."/>
            <person name="Hvid-Jensen F."/>
            <person name="Kobel C.M."/>
            <person name="Greve T."/>
        </authorList>
    </citation>
    <scope>NUCLEOTIDE SEQUENCE</scope>
    <source>
        <strain evidence="4">AUH_DF_2021</strain>
    </source>
</reference>
<dbReference type="InterPro" id="IPR001303">
    <property type="entry name" value="Aldolase_II/adducin_N"/>
</dbReference>